<dbReference type="Proteomes" id="UP000010795">
    <property type="component" value="Chromosome"/>
</dbReference>
<keyword evidence="2" id="KW-0732">Signal</keyword>
<dbReference type="AlphaFoldDB" id="L0EHV3"/>
<dbReference type="GO" id="GO:0016787">
    <property type="term" value="F:hydrolase activity"/>
    <property type="evidence" value="ECO:0007669"/>
    <property type="project" value="UniProtKB-KW"/>
</dbReference>
<evidence type="ECO:0000256" key="2">
    <source>
        <dbReference type="SAM" id="SignalP"/>
    </source>
</evidence>
<dbReference type="InterPro" id="IPR008928">
    <property type="entry name" value="6-hairpin_glycosidase_sf"/>
</dbReference>
<accession>L0EHV3</accession>
<feature type="chain" id="PRO_5003941627" evidence="2">
    <location>
        <begin position="21"/>
        <end position="399"/>
    </location>
</feature>
<dbReference type="OrthoDB" id="9807186at2"/>
<keyword evidence="1 3" id="KW-0378">Hydrolase</keyword>
<dbReference type="PANTHER" id="PTHR33886:SF8">
    <property type="entry name" value="UNSATURATED RHAMNOGALACTURONAN HYDROLASE (EUROFUNG)"/>
    <property type="match status" value="1"/>
</dbReference>
<feature type="signal peptide" evidence="2">
    <location>
        <begin position="1"/>
        <end position="20"/>
    </location>
</feature>
<gene>
    <name evidence="3" type="ordered locus">Theco_3168</name>
</gene>
<dbReference type="eggNOG" id="COG4225">
    <property type="taxonomic scope" value="Bacteria"/>
</dbReference>
<dbReference type="InterPro" id="IPR052043">
    <property type="entry name" value="PolySaccharide_Degr_Enz"/>
</dbReference>
<organism evidence="3 4">
    <name type="scientific">Thermobacillus composti (strain DSM 18247 / JCM 13945 / KWC4)</name>
    <dbReference type="NCBI Taxonomy" id="717605"/>
    <lineage>
        <taxon>Bacteria</taxon>
        <taxon>Bacillati</taxon>
        <taxon>Bacillota</taxon>
        <taxon>Bacilli</taxon>
        <taxon>Bacillales</taxon>
        <taxon>Paenibacillaceae</taxon>
        <taxon>Thermobacillus</taxon>
    </lineage>
</organism>
<proteinExistence type="predicted"/>
<reference evidence="4" key="1">
    <citation type="submission" date="2012-01" db="EMBL/GenBank/DDBJ databases">
        <title>Complete sequence of chromosome of Thermobacillus composti KWC4.</title>
        <authorList>
            <person name="Lucas S."/>
            <person name="Han J."/>
            <person name="Lapidus A."/>
            <person name="Cheng J.-F."/>
            <person name="Goodwin L."/>
            <person name="Pitluck S."/>
            <person name="Peters L."/>
            <person name="Ovchinnikova G."/>
            <person name="Teshima H."/>
            <person name="Detter J.C."/>
            <person name="Han C."/>
            <person name="Tapia R."/>
            <person name="Land M."/>
            <person name="Hauser L."/>
            <person name="Kyrpides N."/>
            <person name="Ivanova N."/>
            <person name="Pagani I."/>
            <person name="Anderson I."/>
            <person name="Woyke T."/>
        </authorList>
    </citation>
    <scope>NUCLEOTIDE SEQUENCE [LARGE SCALE GENOMIC DNA]</scope>
    <source>
        <strain evidence="4">DSM 18247 / JCM 13945 / KWC4</strain>
    </source>
</reference>
<dbReference type="SUPFAM" id="SSF48208">
    <property type="entry name" value="Six-hairpin glycosidases"/>
    <property type="match status" value="1"/>
</dbReference>
<dbReference type="HOGENOM" id="CLU_701413_0_0_9"/>
<dbReference type="PANTHER" id="PTHR33886">
    <property type="entry name" value="UNSATURATED RHAMNOGALACTURONAN HYDROLASE (EUROFUNG)"/>
    <property type="match status" value="1"/>
</dbReference>
<keyword evidence="4" id="KW-1185">Reference proteome</keyword>
<dbReference type="Gene3D" id="1.50.10.10">
    <property type="match status" value="1"/>
</dbReference>
<sequence length="399" mass="43834">MNAILFGTSSAIALAALASAAVDLTPAASAWVQRIGIGRFPDEAAWRDAAAERAMKWLLRTPTVRLTDQTRLLWLDMLRGEYRRAAIQHWQEAALVLGLTELAGFGTAASGVDVPAARFSSRMRAVLGRFFSRKFDESGGWREQPEQVDAAMLAWAVMASGLEPDRYRRAFEQTAELVLRHVGGYRYVDTIGLVCPFLAAYGLTYGREDCVDLAVRQIDAYDRHGMHPDLHLPYHAYAAGDGRPLGLCGWGRGLAWYAIGLADVWRLLPASDRRKAELEARVAKLAQAAARFQQPDGSWRWTVTRPETRADSSVTAALAWFLLRAAAASGAPGDARERARRALAYLRGVTRRSGAIDFAQGDTRDIGVYAQRFDVLPFAQGFALRAAAAAQEPEQGRRA</sequence>
<evidence type="ECO:0000313" key="3">
    <source>
        <dbReference type="EMBL" id="AGA59224.1"/>
    </source>
</evidence>
<name>L0EHV3_THECK</name>
<dbReference type="EMBL" id="CP003255">
    <property type="protein sequence ID" value="AGA59224.1"/>
    <property type="molecule type" value="Genomic_DNA"/>
</dbReference>
<dbReference type="InterPro" id="IPR010905">
    <property type="entry name" value="Glyco_hydro_88"/>
</dbReference>
<dbReference type="KEGG" id="tco:Theco_3168"/>
<protein>
    <submittedName>
        <fullName evidence="3">Putative unsaturated glucuronyl hydrolase</fullName>
    </submittedName>
</protein>
<dbReference type="RefSeq" id="WP_015255956.1">
    <property type="nucleotide sequence ID" value="NC_019897.1"/>
</dbReference>
<dbReference type="Pfam" id="PF07470">
    <property type="entry name" value="Glyco_hydro_88"/>
    <property type="match status" value="1"/>
</dbReference>
<evidence type="ECO:0000313" key="4">
    <source>
        <dbReference type="Proteomes" id="UP000010795"/>
    </source>
</evidence>
<dbReference type="InterPro" id="IPR012341">
    <property type="entry name" value="6hp_glycosidase-like_sf"/>
</dbReference>
<dbReference type="STRING" id="717605.Theco_3168"/>
<dbReference type="GO" id="GO:0005975">
    <property type="term" value="P:carbohydrate metabolic process"/>
    <property type="evidence" value="ECO:0007669"/>
    <property type="project" value="InterPro"/>
</dbReference>
<evidence type="ECO:0000256" key="1">
    <source>
        <dbReference type="ARBA" id="ARBA00022801"/>
    </source>
</evidence>